<keyword evidence="1" id="KW-0812">Transmembrane</keyword>
<sequence>MSTLPFPLPHCLRQSGASLIEVLVTVLVLSFGLLSLGSMLAVSVQLPKIAGLRATASVLASGHIERMRANIPAFIAGNYNEELTYNGMRKGLSKPSSDCVYPNCTPALLATLDRNYTNWKLDSELPAGGMRVERDTSAGVTDGNLWIIWNEPQTFAAINPSSSDQCPSQVASFEDPKPRCLYVRFRL</sequence>
<keyword evidence="3" id="KW-1185">Reference proteome</keyword>
<dbReference type="InterPro" id="IPR013362">
    <property type="entry name" value="Pilus_4_PilV"/>
</dbReference>
<name>U5N793_9BURK</name>
<keyword evidence="1" id="KW-0472">Membrane</keyword>
<dbReference type="OrthoDB" id="8902321at2"/>
<dbReference type="NCBIfam" id="TIGR02523">
    <property type="entry name" value="type_IV_pilV"/>
    <property type="match status" value="1"/>
</dbReference>
<proteinExistence type="predicted"/>
<evidence type="ECO:0000256" key="1">
    <source>
        <dbReference type="SAM" id="Phobius"/>
    </source>
</evidence>
<dbReference type="Proteomes" id="UP000017184">
    <property type="component" value="Chromosome"/>
</dbReference>
<dbReference type="EMBL" id="CP004885">
    <property type="protein sequence ID" value="AGX87175.1"/>
    <property type="molecule type" value="Genomic_DNA"/>
</dbReference>
<dbReference type="AlphaFoldDB" id="U5N793"/>
<dbReference type="RefSeq" id="WP_022771993.1">
    <property type="nucleotide sequence ID" value="NC_022576.1"/>
</dbReference>
<evidence type="ECO:0000313" key="2">
    <source>
        <dbReference type="EMBL" id="AGX87175.1"/>
    </source>
</evidence>
<dbReference type="KEGG" id="cbx:Cenrod_1081"/>
<evidence type="ECO:0000313" key="3">
    <source>
        <dbReference type="Proteomes" id="UP000017184"/>
    </source>
</evidence>
<reference evidence="2 3" key="1">
    <citation type="journal article" date="2013" name="Genome Biol.">
        <title>Genomic analysis reveals key aspects of prokaryotic symbiosis in the phototrophic consortium "Chlorochromatium aggregatum".</title>
        <authorList>
            <person name="Liu Z."/>
            <person name="Muller J."/>
            <person name="Li T."/>
            <person name="Alvey R.M."/>
            <person name="Vogl K."/>
            <person name="Frigaard N.U."/>
            <person name="Rockwell N.C."/>
            <person name="Boyd E.S."/>
            <person name="Tomsho L.P."/>
            <person name="Schuster S.C."/>
            <person name="Henke P."/>
            <person name="Rohde M."/>
            <person name="Overmann J."/>
            <person name="Bryant D.A."/>
        </authorList>
    </citation>
    <scope>NUCLEOTIDE SEQUENCE [LARGE SCALE GENOMIC DNA]</scope>
    <source>
        <strain evidence="2">CR</strain>
    </source>
</reference>
<dbReference type="eggNOG" id="COG4967">
    <property type="taxonomic scope" value="Bacteria"/>
</dbReference>
<dbReference type="HOGENOM" id="CLU_1445219_0_0_4"/>
<dbReference type="STRING" id="946483.Cenrod_1081"/>
<organism evidence="2 3">
    <name type="scientific">Candidatus Symbiobacter mobilis CR</name>
    <dbReference type="NCBI Taxonomy" id="946483"/>
    <lineage>
        <taxon>Bacteria</taxon>
        <taxon>Pseudomonadati</taxon>
        <taxon>Pseudomonadota</taxon>
        <taxon>Betaproteobacteria</taxon>
        <taxon>Burkholderiales</taxon>
        <taxon>Comamonadaceae</taxon>
    </lineage>
</organism>
<accession>U5N793</accession>
<gene>
    <name evidence="2" type="ORF">Cenrod_1081</name>
</gene>
<feature type="transmembrane region" description="Helical" evidence="1">
    <location>
        <begin position="20"/>
        <end position="44"/>
    </location>
</feature>
<protein>
    <submittedName>
        <fullName evidence="2">Type IV pilus modification protein PilV</fullName>
    </submittedName>
</protein>
<keyword evidence="1" id="KW-1133">Transmembrane helix</keyword>